<dbReference type="PROSITE" id="PS50198">
    <property type="entry name" value="PPIC_PPIASE_2"/>
    <property type="match status" value="1"/>
</dbReference>
<evidence type="ECO:0000256" key="6">
    <source>
        <dbReference type="PROSITE-ProRule" id="PRU00278"/>
    </source>
</evidence>
<gene>
    <name evidence="8" type="ORF">KME60_22150</name>
</gene>
<reference evidence="8" key="1">
    <citation type="submission" date="2021-05" db="EMBL/GenBank/DDBJ databases">
        <authorList>
            <person name="Pietrasiak N."/>
            <person name="Ward R."/>
            <person name="Stajich J.E."/>
            <person name="Kurbessoian T."/>
        </authorList>
    </citation>
    <scope>NUCLEOTIDE SEQUENCE</scope>
    <source>
        <strain evidence="8">GSE-NOS-MK-12-04C</strain>
    </source>
</reference>
<dbReference type="GO" id="GO:0003755">
    <property type="term" value="F:peptidyl-prolyl cis-trans isomerase activity"/>
    <property type="evidence" value="ECO:0007669"/>
    <property type="project" value="UniProtKB-KW"/>
</dbReference>
<dbReference type="EC" id="5.2.1.8" evidence="2"/>
<accession>A0A951QQY5</accession>
<dbReference type="Pfam" id="PF00639">
    <property type="entry name" value="Rotamase"/>
    <property type="match status" value="1"/>
</dbReference>
<organism evidence="8 9">
    <name type="scientific">Cyanomargarita calcarea GSE-NOS-MK-12-04C</name>
    <dbReference type="NCBI Taxonomy" id="2839659"/>
    <lineage>
        <taxon>Bacteria</taxon>
        <taxon>Bacillati</taxon>
        <taxon>Cyanobacteriota</taxon>
        <taxon>Cyanophyceae</taxon>
        <taxon>Nostocales</taxon>
        <taxon>Cyanomargaritaceae</taxon>
        <taxon>Cyanomargarita</taxon>
    </lineage>
</organism>
<evidence type="ECO:0000259" key="7">
    <source>
        <dbReference type="PROSITE" id="PS50198"/>
    </source>
</evidence>
<dbReference type="InterPro" id="IPR000297">
    <property type="entry name" value="PPIase_PpiC"/>
</dbReference>
<dbReference type="Gene3D" id="1.10.4030.10">
    <property type="entry name" value="Porin chaperone SurA, peptide-binding domain"/>
    <property type="match status" value="1"/>
</dbReference>
<comment type="caution">
    <text evidence="8">The sequence shown here is derived from an EMBL/GenBank/DDBJ whole genome shotgun (WGS) entry which is preliminary data.</text>
</comment>
<evidence type="ECO:0000313" key="9">
    <source>
        <dbReference type="Proteomes" id="UP000729701"/>
    </source>
</evidence>
<evidence type="ECO:0000256" key="1">
    <source>
        <dbReference type="ARBA" id="ARBA00000971"/>
    </source>
</evidence>
<evidence type="ECO:0000256" key="3">
    <source>
        <dbReference type="ARBA" id="ARBA00022729"/>
    </source>
</evidence>
<dbReference type="SUPFAM" id="SSF54534">
    <property type="entry name" value="FKBP-like"/>
    <property type="match status" value="1"/>
</dbReference>
<sequence>MINFKSTMIQDDEIITSLKKSIQLKEVCQEILRQRIIQQAAQERGISITAEEVQTEADKLRYEQNLVKASDTLAWLTDQLITPDEWEAGIRDRLLSKKLSELLFAKEVAKFFVEKQLDFDQVLLYRIIVPYAQLAQEICYQIQEGEISFYQAAHLYDIDERRRYHCGCEGKVYRWNLKPDIAAIVFSARTGDVIGPFTIDQTSHLLMVEEFIPAELTNVRYQEILNKIFKEWLDAELNYMLHS</sequence>
<proteinExistence type="predicted"/>
<dbReference type="Proteomes" id="UP000729701">
    <property type="component" value="Unassembled WGS sequence"/>
</dbReference>
<feature type="domain" description="PpiC" evidence="7">
    <location>
        <begin position="119"/>
        <end position="210"/>
    </location>
</feature>
<keyword evidence="5 6" id="KW-0413">Isomerase</keyword>
<evidence type="ECO:0000256" key="2">
    <source>
        <dbReference type="ARBA" id="ARBA00013194"/>
    </source>
</evidence>
<comment type="catalytic activity">
    <reaction evidence="1">
        <text>[protein]-peptidylproline (omega=180) = [protein]-peptidylproline (omega=0)</text>
        <dbReference type="Rhea" id="RHEA:16237"/>
        <dbReference type="Rhea" id="RHEA-COMP:10747"/>
        <dbReference type="Rhea" id="RHEA-COMP:10748"/>
        <dbReference type="ChEBI" id="CHEBI:83833"/>
        <dbReference type="ChEBI" id="CHEBI:83834"/>
        <dbReference type="EC" id="5.2.1.8"/>
    </reaction>
</comment>
<evidence type="ECO:0000313" key="8">
    <source>
        <dbReference type="EMBL" id="MBW4670036.1"/>
    </source>
</evidence>
<evidence type="ECO:0000256" key="4">
    <source>
        <dbReference type="ARBA" id="ARBA00023110"/>
    </source>
</evidence>
<dbReference type="InterPro" id="IPR046357">
    <property type="entry name" value="PPIase_dom_sf"/>
</dbReference>
<dbReference type="PANTHER" id="PTHR47245:SF1">
    <property type="entry name" value="FOLDASE PROTEIN PRSA"/>
    <property type="match status" value="1"/>
</dbReference>
<reference evidence="8" key="2">
    <citation type="journal article" date="2022" name="Microbiol. Resour. Announc.">
        <title>Metagenome Sequencing to Explore Phylogenomics of Terrestrial Cyanobacteria.</title>
        <authorList>
            <person name="Ward R.D."/>
            <person name="Stajich J.E."/>
            <person name="Johansen J.R."/>
            <person name="Huntemann M."/>
            <person name="Clum A."/>
            <person name="Foster B."/>
            <person name="Foster B."/>
            <person name="Roux S."/>
            <person name="Palaniappan K."/>
            <person name="Varghese N."/>
            <person name="Mukherjee S."/>
            <person name="Reddy T.B.K."/>
            <person name="Daum C."/>
            <person name="Copeland A."/>
            <person name="Chen I.A."/>
            <person name="Ivanova N.N."/>
            <person name="Kyrpides N.C."/>
            <person name="Shapiro N."/>
            <person name="Eloe-Fadrosh E.A."/>
            <person name="Pietrasiak N."/>
        </authorList>
    </citation>
    <scope>NUCLEOTIDE SEQUENCE</scope>
    <source>
        <strain evidence="8">GSE-NOS-MK-12-04C</strain>
    </source>
</reference>
<dbReference type="InterPro" id="IPR027304">
    <property type="entry name" value="Trigger_fact/SurA_dom_sf"/>
</dbReference>
<dbReference type="EMBL" id="JAHHGZ010000026">
    <property type="protein sequence ID" value="MBW4670036.1"/>
    <property type="molecule type" value="Genomic_DNA"/>
</dbReference>
<dbReference type="AlphaFoldDB" id="A0A951QQY5"/>
<evidence type="ECO:0000256" key="5">
    <source>
        <dbReference type="ARBA" id="ARBA00023235"/>
    </source>
</evidence>
<name>A0A951QQY5_9CYAN</name>
<keyword evidence="4 6" id="KW-0697">Rotamase</keyword>
<dbReference type="PANTHER" id="PTHR47245">
    <property type="entry name" value="PEPTIDYLPROLYL ISOMERASE"/>
    <property type="match status" value="1"/>
</dbReference>
<protein>
    <recommendedName>
        <fullName evidence="2">peptidylprolyl isomerase</fullName>
        <ecNumber evidence="2">5.2.1.8</ecNumber>
    </recommendedName>
</protein>
<dbReference type="Gene3D" id="3.10.50.40">
    <property type="match status" value="1"/>
</dbReference>
<dbReference type="SUPFAM" id="SSF109998">
    <property type="entry name" value="Triger factor/SurA peptide-binding domain-like"/>
    <property type="match status" value="1"/>
</dbReference>
<keyword evidence="3" id="KW-0732">Signal</keyword>
<dbReference type="InterPro" id="IPR050245">
    <property type="entry name" value="PrsA_foldase"/>
</dbReference>